<evidence type="ECO:0008006" key="4">
    <source>
        <dbReference type="Google" id="ProtNLM"/>
    </source>
</evidence>
<organism evidence="2 3">
    <name type="scientific">Limosa lapponica baueri</name>
    <dbReference type="NCBI Taxonomy" id="1758121"/>
    <lineage>
        <taxon>Eukaryota</taxon>
        <taxon>Metazoa</taxon>
        <taxon>Chordata</taxon>
        <taxon>Craniata</taxon>
        <taxon>Vertebrata</taxon>
        <taxon>Euteleostomi</taxon>
        <taxon>Archelosauria</taxon>
        <taxon>Archosauria</taxon>
        <taxon>Dinosauria</taxon>
        <taxon>Saurischia</taxon>
        <taxon>Theropoda</taxon>
        <taxon>Coelurosauria</taxon>
        <taxon>Aves</taxon>
        <taxon>Neognathae</taxon>
        <taxon>Neoaves</taxon>
        <taxon>Charadriiformes</taxon>
        <taxon>Scolopacidae</taxon>
        <taxon>Limosa</taxon>
    </lineage>
</organism>
<evidence type="ECO:0000313" key="3">
    <source>
        <dbReference type="Proteomes" id="UP000233556"/>
    </source>
</evidence>
<name>A0A2I0U6Y9_LIMLA</name>
<reference evidence="3" key="1">
    <citation type="submission" date="2017-11" db="EMBL/GenBank/DDBJ databases">
        <authorList>
            <person name="Lima N.C."/>
            <person name="Parody-Merino A.M."/>
            <person name="Battley P.F."/>
            <person name="Fidler A.E."/>
            <person name="Prosdocimi F."/>
        </authorList>
    </citation>
    <scope>NUCLEOTIDE SEQUENCE [LARGE SCALE GENOMIC DNA]</scope>
</reference>
<dbReference type="EMBL" id="KZ506069">
    <property type="protein sequence ID" value="PKU41826.1"/>
    <property type="molecule type" value="Genomic_DNA"/>
</dbReference>
<evidence type="ECO:0000256" key="1">
    <source>
        <dbReference type="SAM" id="MobiDB-lite"/>
    </source>
</evidence>
<evidence type="ECO:0000313" key="2">
    <source>
        <dbReference type="EMBL" id="PKU41826.1"/>
    </source>
</evidence>
<sequence length="251" mass="27739">MNLTAGAGPEKGNEAGGRVREWPGGCLAYSQGQPITVALIGDRVFARNPFKSQSLVELIFPYRTEWNCLIRTDQNIQVQEIQKGGQEAGMAESRPAGQAKGQEGNAQTEEGATDPGTDPSRSYAKAHGEEGGNLGHGFTKGKSCLTNLVALYDGVTTSVDKRRAMDVIYLDFCKAFETVPSNFVSKLERRESQLYPGLHHKKHGQQVKEVILPLYSALVRPFLEYCIQFWSTQHRKDVDLLDDQRDGAPRL</sequence>
<dbReference type="OrthoDB" id="10063195at2759"/>
<accession>A0A2I0U6Y9</accession>
<dbReference type="AlphaFoldDB" id="A0A2I0U6Y9"/>
<proteinExistence type="predicted"/>
<dbReference type="Proteomes" id="UP000233556">
    <property type="component" value="Unassembled WGS sequence"/>
</dbReference>
<keyword evidence="3" id="KW-1185">Reference proteome</keyword>
<feature type="region of interest" description="Disordered" evidence="1">
    <location>
        <begin position="82"/>
        <end position="134"/>
    </location>
</feature>
<gene>
    <name evidence="2" type="ORF">llap_7878</name>
</gene>
<reference evidence="3" key="2">
    <citation type="submission" date="2017-12" db="EMBL/GenBank/DDBJ databases">
        <title>Genome sequence of the Bar-tailed Godwit (Limosa lapponica baueri).</title>
        <authorList>
            <person name="Lima N.C.B."/>
            <person name="Parody-Merino A.M."/>
            <person name="Battley P.F."/>
            <person name="Fidler A.E."/>
            <person name="Prosdocimi F."/>
        </authorList>
    </citation>
    <scope>NUCLEOTIDE SEQUENCE [LARGE SCALE GENOMIC DNA]</scope>
</reference>
<protein>
    <recommendedName>
        <fullName evidence="4">Rna-directed dna polymerase from mobile element jockey-like</fullName>
    </recommendedName>
</protein>
<dbReference type="PANTHER" id="PTHR33332">
    <property type="entry name" value="REVERSE TRANSCRIPTASE DOMAIN-CONTAINING PROTEIN"/>
    <property type="match status" value="1"/>
</dbReference>